<dbReference type="EMBL" id="JAZDRO010000003">
    <property type="protein sequence ID" value="MEE2566788.1"/>
    <property type="molecule type" value="Genomic_DNA"/>
</dbReference>
<dbReference type="RefSeq" id="WP_330196338.1">
    <property type="nucleotide sequence ID" value="NZ_JAZDRO010000003.1"/>
</dbReference>
<evidence type="ECO:0000313" key="2">
    <source>
        <dbReference type="Proteomes" id="UP001310692"/>
    </source>
</evidence>
<dbReference type="InterPro" id="IPR050445">
    <property type="entry name" value="Bact_polysacc_biosynth/exp"/>
</dbReference>
<keyword evidence="2" id="KW-1185">Reference proteome</keyword>
<reference evidence="1 2" key="1">
    <citation type="submission" date="2024-01" db="EMBL/GenBank/DDBJ databases">
        <title>Hyphobacterium bacterium isolated from marine sediment.</title>
        <authorList>
            <person name="Zhao S."/>
        </authorList>
    </citation>
    <scope>NUCLEOTIDE SEQUENCE [LARGE SCALE GENOMIC DNA]</scope>
    <source>
        <strain evidence="1 2">Y60-23</strain>
    </source>
</reference>
<proteinExistence type="predicted"/>
<comment type="caution">
    <text evidence="1">The sequence shown here is derived from an EMBL/GenBank/DDBJ whole genome shotgun (WGS) entry which is preliminary data.</text>
</comment>
<protein>
    <submittedName>
        <fullName evidence="1">Uncharacterized protein</fullName>
    </submittedName>
</protein>
<dbReference type="Gene3D" id="3.40.50.300">
    <property type="entry name" value="P-loop containing nucleotide triphosphate hydrolases"/>
    <property type="match status" value="1"/>
</dbReference>
<dbReference type="PANTHER" id="PTHR32309">
    <property type="entry name" value="TYROSINE-PROTEIN KINASE"/>
    <property type="match status" value="1"/>
</dbReference>
<dbReference type="InterPro" id="IPR027417">
    <property type="entry name" value="P-loop_NTPase"/>
</dbReference>
<gene>
    <name evidence="1" type="ORF">V0U35_08860</name>
</gene>
<dbReference type="PANTHER" id="PTHR32309:SF13">
    <property type="entry name" value="FERRIC ENTEROBACTIN TRANSPORT PROTEIN FEPE"/>
    <property type="match status" value="1"/>
</dbReference>
<sequence length="211" mass="23092">MIDLTPEMIEFAQRLEPIARPGGHGRTLMFMGAGQGTGTSTLAREFARVAAARSRRGVWLFDLDYAKNPQRKALAPDPGPVFDAGFGREPFWKVEPEGAKARMVARKVSDRLYVTEFQRAPGAVKRLSLRPAESYWSAVRRSIDLAVIDAPGMNRAVLALVRDMEGVILIADERRPGTDAIEARRAAIESRGGIVAGVILNRGPDPARWAA</sequence>
<evidence type="ECO:0000313" key="1">
    <source>
        <dbReference type="EMBL" id="MEE2566788.1"/>
    </source>
</evidence>
<name>A0ABU7LZ08_9PROT</name>
<dbReference type="SUPFAM" id="SSF52540">
    <property type="entry name" value="P-loop containing nucleoside triphosphate hydrolases"/>
    <property type="match status" value="1"/>
</dbReference>
<organism evidence="1 2">
    <name type="scientific">Hyphobacterium marinum</name>
    <dbReference type="NCBI Taxonomy" id="3116574"/>
    <lineage>
        <taxon>Bacteria</taxon>
        <taxon>Pseudomonadati</taxon>
        <taxon>Pseudomonadota</taxon>
        <taxon>Alphaproteobacteria</taxon>
        <taxon>Maricaulales</taxon>
        <taxon>Maricaulaceae</taxon>
        <taxon>Hyphobacterium</taxon>
    </lineage>
</organism>
<accession>A0ABU7LZ08</accession>
<dbReference type="Proteomes" id="UP001310692">
    <property type="component" value="Unassembled WGS sequence"/>
</dbReference>